<organism evidence="4 5">
    <name type="scientific">Paradevosia shaoguanensis</name>
    <dbReference type="NCBI Taxonomy" id="1335043"/>
    <lineage>
        <taxon>Bacteria</taxon>
        <taxon>Pseudomonadati</taxon>
        <taxon>Pseudomonadota</taxon>
        <taxon>Alphaproteobacteria</taxon>
        <taxon>Hyphomicrobiales</taxon>
        <taxon>Devosiaceae</taxon>
        <taxon>Paradevosia</taxon>
    </lineage>
</organism>
<dbReference type="Gene3D" id="3.30.1330.120">
    <property type="entry name" value="2-methylcitrate dehydratase PrpD"/>
    <property type="match status" value="1"/>
</dbReference>
<keyword evidence="5" id="KW-1185">Reference proteome</keyword>
<feature type="domain" description="MmgE/PrpD N-terminal" evidence="2">
    <location>
        <begin position="17"/>
        <end position="253"/>
    </location>
</feature>
<evidence type="ECO:0000259" key="3">
    <source>
        <dbReference type="Pfam" id="PF19305"/>
    </source>
</evidence>
<dbReference type="InterPro" id="IPR042183">
    <property type="entry name" value="MmgE/PrpD_sf_1"/>
</dbReference>
<dbReference type="InterPro" id="IPR042188">
    <property type="entry name" value="MmgE/PrpD_sf_2"/>
</dbReference>
<dbReference type="InterPro" id="IPR045336">
    <property type="entry name" value="MmgE_PrpD_N"/>
</dbReference>
<dbReference type="Pfam" id="PF03972">
    <property type="entry name" value="MmgE_PrpD_N"/>
    <property type="match status" value="1"/>
</dbReference>
<dbReference type="Pfam" id="PF19305">
    <property type="entry name" value="MmgE_PrpD_C"/>
    <property type="match status" value="1"/>
</dbReference>
<accession>A0AA41UCY2</accession>
<dbReference type="InterPro" id="IPR005656">
    <property type="entry name" value="MmgE_PrpD"/>
</dbReference>
<dbReference type="InterPro" id="IPR036148">
    <property type="entry name" value="MmgE/PrpD_sf"/>
</dbReference>
<evidence type="ECO:0000313" key="5">
    <source>
        <dbReference type="Proteomes" id="UP001156140"/>
    </source>
</evidence>
<protein>
    <submittedName>
        <fullName evidence="4">MmgE/PrpD family protein</fullName>
    </submittedName>
</protein>
<dbReference type="Gene3D" id="1.10.4100.10">
    <property type="entry name" value="2-methylcitrate dehydratase PrpD"/>
    <property type="match status" value="1"/>
</dbReference>
<proteinExistence type="inferred from homology"/>
<dbReference type="RefSeq" id="WP_281736908.1">
    <property type="nucleotide sequence ID" value="NZ_JAKETQ010000003.1"/>
</dbReference>
<comment type="caution">
    <text evidence="4">The sequence shown here is derived from an EMBL/GenBank/DDBJ whole genome shotgun (WGS) entry which is preliminary data.</text>
</comment>
<dbReference type="GO" id="GO:0016829">
    <property type="term" value="F:lyase activity"/>
    <property type="evidence" value="ECO:0007669"/>
    <property type="project" value="InterPro"/>
</dbReference>
<gene>
    <name evidence="4" type="ORF">ML536_18580</name>
</gene>
<evidence type="ECO:0000313" key="4">
    <source>
        <dbReference type="EMBL" id="MCI0128845.1"/>
    </source>
</evidence>
<dbReference type="PANTHER" id="PTHR16943">
    <property type="entry name" value="2-METHYLCITRATE DEHYDRATASE-RELATED"/>
    <property type="match status" value="1"/>
</dbReference>
<sequence>MTISDREWVARHLELLTAEIPSDVVAVTGRLVADTIAIAGYARAHGIGGTAFDAASVQLLGQGSSVWGGEAKAAPLDAAFLNGTAAEALDFQEVLINGRNNGHAAVVIVPAVLALAGQLNSSAEAVTRALWVALAANIGLGEALGRAHRANGLGFRTTSLTAAPAAALGCATLINNSLDTALAALGICASTLPAGLLSAMSPKMGSYSPDKDLSVGFSARHALHSALLAGAGATGPEAPITGDKGWLASYGAGSADTSYLETPPSERDLTAYSIKLYPANFGCQAAIRASIELGRQFAPDQVTRLHLEVKSSSAASLSTRSIENHLAARFSLPFAAASAFVRQRSVLADFEGKAVADPAVHAFIDKIELTGSDELEAAHLSRGIFPARVTAYSGENVLARVSYDGPFDGYSAAQDEAVFAEKLASLCGTERAEVLLAYSREPLSDARLRTLV</sequence>
<dbReference type="SUPFAM" id="SSF103378">
    <property type="entry name" value="2-methylcitrate dehydratase PrpD"/>
    <property type="match status" value="1"/>
</dbReference>
<evidence type="ECO:0000256" key="1">
    <source>
        <dbReference type="ARBA" id="ARBA00006174"/>
    </source>
</evidence>
<feature type="domain" description="MmgE/PrpD C-terminal" evidence="3">
    <location>
        <begin position="277"/>
        <end position="390"/>
    </location>
</feature>
<dbReference type="InterPro" id="IPR045337">
    <property type="entry name" value="MmgE_PrpD_C"/>
</dbReference>
<name>A0AA41UCY2_9HYPH</name>
<comment type="similarity">
    <text evidence="1">Belongs to the PrpD family.</text>
</comment>
<dbReference type="EMBL" id="JALAZD010000003">
    <property type="protein sequence ID" value="MCI0128845.1"/>
    <property type="molecule type" value="Genomic_DNA"/>
</dbReference>
<evidence type="ECO:0000259" key="2">
    <source>
        <dbReference type="Pfam" id="PF03972"/>
    </source>
</evidence>
<dbReference type="Proteomes" id="UP001156140">
    <property type="component" value="Unassembled WGS sequence"/>
</dbReference>
<dbReference type="AlphaFoldDB" id="A0AA41UCY2"/>
<reference evidence="4" key="1">
    <citation type="submission" date="2022-03" db="EMBL/GenBank/DDBJ databases">
        <title>The complete genome sequence of a Methyloterrigena soli.</title>
        <authorList>
            <person name="Zi Z."/>
        </authorList>
    </citation>
    <scope>NUCLEOTIDE SEQUENCE</scope>
    <source>
        <strain evidence="4">M48</strain>
    </source>
</reference>
<dbReference type="PANTHER" id="PTHR16943:SF8">
    <property type="entry name" value="2-METHYLCITRATE DEHYDRATASE"/>
    <property type="match status" value="1"/>
</dbReference>